<protein>
    <submittedName>
        <fullName evidence="3">Uncharacterized protein</fullName>
    </submittedName>
</protein>
<keyword evidence="1" id="KW-0732">Signal</keyword>
<reference evidence="3" key="1">
    <citation type="submission" date="2022-11" db="UniProtKB">
        <authorList>
            <consortium name="WormBaseParasite"/>
        </authorList>
    </citation>
    <scope>IDENTIFICATION</scope>
</reference>
<organism evidence="2 3">
    <name type="scientific">Plectus sambesii</name>
    <dbReference type="NCBI Taxonomy" id="2011161"/>
    <lineage>
        <taxon>Eukaryota</taxon>
        <taxon>Metazoa</taxon>
        <taxon>Ecdysozoa</taxon>
        <taxon>Nematoda</taxon>
        <taxon>Chromadorea</taxon>
        <taxon>Plectida</taxon>
        <taxon>Plectina</taxon>
        <taxon>Plectoidea</taxon>
        <taxon>Plectidae</taxon>
        <taxon>Plectus</taxon>
    </lineage>
</organism>
<evidence type="ECO:0000313" key="3">
    <source>
        <dbReference type="WBParaSite" id="PSAMB.scaffold7727size7205.g30490.t1"/>
    </source>
</evidence>
<dbReference type="WBParaSite" id="PSAMB.scaffold7727size7205.g30490.t1">
    <property type="protein sequence ID" value="PSAMB.scaffold7727size7205.g30490.t1"/>
    <property type="gene ID" value="PSAMB.scaffold7727size7205.g30490"/>
</dbReference>
<sequence length="123" mass="13758">MNHHQRTTLRTLLWITLFFKVLYCLTLNNQPTTDDSLLKSDKEVEYNKGSAVLGNQSVLTANASESIGDDANVTYLLDSLVKNYDKRIRPNYGDVVLEGNVRSFAAGMRIESSTTDVRKEADG</sequence>
<keyword evidence="2" id="KW-1185">Reference proteome</keyword>
<name>A0A914XEW7_9BILA</name>
<feature type="chain" id="PRO_5037294969" evidence="1">
    <location>
        <begin position="25"/>
        <end position="123"/>
    </location>
</feature>
<dbReference type="Proteomes" id="UP000887566">
    <property type="component" value="Unplaced"/>
</dbReference>
<evidence type="ECO:0000313" key="2">
    <source>
        <dbReference type="Proteomes" id="UP000887566"/>
    </source>
</evidence>
<feature type="signal peptide" evidence="1">
    <location>
        <begin position="1"/>
        <end position="24"/>
    </location>
</feature>
<proteinExistence type="predicted"/>
<dbReference type="AlphaFoldDB" id="A0A914XEW7"/>
<evidence type="ECO:0000256" key="1">
    <source>
        <dbReference type="SAM" id="SignalP"/>
    </source>
</evidence>
<accession>A0A914XEW7</accession>